<proteinExistence type="predicted"/>
<dbReference type="Proteomes" id="UP000623842">
    <property type="component" value="Unassembled WGS sequence"/>
</dbReference>
<gene>
    <name evidence="1" type="ORF">GCM10017161_31620</name>
</gene>
<dbReference type="AlphaFoldDB" id="A0A919EN58"/>
<evidence type="ECO:0008006" key="3">
    <source>
        <dbReference type="Google" id="ProtNLM"/>
    </source>
</evidence>
<dbReference type="EMBL" id="BNCK01000008">
    <property type="protein sequence ID" value="GHG00804.1"/>
    <property type="molecule type" value="Genomic_DNA"/>
</dbReference>
<sequence length="149" mass="16911">MDRRQFIQSLLATTGAVVSPGALSTMWQQAQQHNVENNMQVLEVLQPALVPVPERFQQHNINLVPFISLMIEQSLLSDERIALERALYSFQKNIHGLTPQELHSEITKAMQNERFADMLVKIRDFGLIGLFSHPQVALELPSTMGYQPC</sequence>
<comment type="caution">
    <text evidence="1">The sequence shown here is derived from an EMBL/GenBank/DDBJ whole genome shotgun (WGS) entry which is preliminary data.</text>
</comment>
<evidence type="ECO:0000313" key="1">
    <source>
        <dbReference type="EMBL" id="GHG00804.1"/>
    </source>
</evidence>
<evidence type="ECO:0000313" key="2">
    <source>
        <dbReference type="Proteomes" id="UP000623842"/>
    </source>
</evidence>
<reference evidence="1" key="2">
    <citation type="submission" date="2020-09" db="EMBL/GenBank/DDBJ databases">
        <authorList>
            <person name="Sun Q."/>
            <person name="Kim S."/>
        </authorList>
    </citation>
    <scope>NUCLEOTIDE SEQUENCE</scope>
    <source>
        <strain evidence="1">KCTC 42731</strain>
    </source>
</reference>
<accession>A0A919EN58</accession>
<protein>
    <recommendedName>
        <fullName evidence="3">Gluconate 2-dehydrogenase subunit 3 family protein</fullName>
    </recommendedName>
</protein>
<dbReference type="RefSeq" id="WP_189772616.1">
    <property type="nucleotide sequence ID" value="NZ_BNCK01000008.1"/>
</dbReference>
<organism evidence="1 2">
    <name type="scientific">Thalassotalea marina</name>
    <dbReference type="NCBI Taxonomy" id="1673741"/>
    <lineage>
        <taxon>Bacteria</taxon>
        <taxon>Pseudomonadati</taxon>
        <taxon>Pseudomonadota</taxon>
        <taxon>Gammaproteobacteria</taxon>
        <taxon>Alteromonadales</taxon>
        <taxon>Colwelliaceae</taxon>
        <taxon>Thalassotalea</taxon>
    </lineage>
</organism>
<keyword evidence="2" id="KW-1185">Reference proteome</keyword>
<reference evidence="1" key="1">
    <citation type="journal article" date="2014" name="Int. J. Syst. Evol. Microbiol.">
        <title>Complete genome sequence of Corynebacterium casei LMG S-19264T (=DSM 44701T), isolated from a smear-ripened cheese.</title>
        <authorList>
            <consortium name="US DOE Joint Genome Institute (JGI-PGF)"/>
            <person name="Walter F."/>
            <person name="Albersmeier A."/>
            <person name="Kalinowski J."/>
            <person name="Ruckert C."/>
        </authorList>
    </citation>
    <scope>NUCLEOTIDE SEQUENCE</scope>
    <source>
        <strain evidence="1">KCTC 42731</strain>
    </source>
</reference>
<name>A0A919EN58_9GAMM</name>